<proteinExistence type="predicted"/>
<accession>Q8TNL6</accession>
<sequence length="67" mass="7978">MDLRENSKGKGQIFRSHFSFKSIFFLLFVKSCQTSWRGRLCLTVNFYEVPEVKSVTLLMRKIESEKR</sequence>
<evidence type="ECO:0000313" key="2">
    <source>
        <dbReference type="Proteomes" id="UP000002487"/>
    </source>
</evidence>
<evidence type="ECO:0000313" key="1">
    <source>
        <dbReference type="EMBL" id="AAM05662.1"/>
    </source>
</evidence>
<dbReference type="HOGENOM" id="CLU_2802178_0_0_2"/>
<name>Q8TNL6_METAC</name>
<organism evidence="1 2">
    <name type="scientific">Methanosarcina acetivorans (strain ATCC 35395 / DSM 2834 / JCM 12185 / C2A)</name>
    <dbReference type="NCBI Taxonomy" id="188937"/>
    <lineage>
        <taxon>Archaea</taxon>
        <taxon>Methanobacteriati</taxon>
        <taxon>Methanobacteriota</taxon>
        <taxon>Stenosarchaea group</taxon>
        <taxon>Methanomicrobia</taxon>
        <taxon>Methanosarcinales</taxon>
        <taxon>Methanosarcinaceae</taxon>
        <taxon>Methanosarcina</taxon>
    </lineage>
</organism>
<dbReference type="AlphaFoldDB" id="Q8TNL6"/>
<dbReference type="InParanoid" id="Q8TNL6"/>
<keyword evidence="2" id="KW-1185">Reference proteome</keyword>
<gene>
    <name evidence="1" type="ordered locus">MA_2269</name>
</gene>
<dbReference type="KEGG" id="mac:MA_2269"/>
<dbReference type="EnsemblBacteria" id="AAM05662">
    <property type="protein sequence ID" value="AAM05662"/>
    <property type="gene ID" value="MA_2269"/>
</dbReference>
<dbReference type="Proteomes" id="UP000002487">
    <property type="component" value="Chromosome"/>
</dbReference>
<protein>
    <submittedName>
        <fullName evidence="1">Uncharacterized protein</fullName>
    </submittedName>
</protein>
<dbReference type="EMBL" id="AE010299">
    <property type="protein sequence ID" value="AAM05662.1"/>
    <property type="molecule type" value="Genomic_DNA"/>
</dbReference>
<reference evidence="1 2" key="1">
    <citation type="journal article" date="2002" name="Genome Res.">
        <title>The genome of Methanosarcina acetivorans reveals extensive metabolic and physiological diversity.</title>
        <authorList>
            <person name="Galagan J.E."/>
            <person name="Nusbaum C."/>
            <person name="Roy A."/>
            <person name="Endrizzi M.G."/>
            <person name="Macdonald P."/>
            <person name="FitzHugh W."/>
            <person name="Calvo S."/>
            <person name="Engels R."/>
            <person name="Smirnov S."/>
            <person name="Atnoor D."/>
            <person name="Brown A."/>
            <person name="Allen N."/>
            <person name="Naylor J."/>
            <person name="Stange-Thomann N."/>
            <person name="DeArellano K."/>
            <person name="Johnson R."/>
            <person name="Linton L."/>
            <person name="McEwan P."/>
            <person name="McKernan K."/>
            <person name="Talamas J."/>
            <person name="Tirrell A."/>
            <person name="Ye W."/>
            <person name="Zimmer A."/>
            <person name="Barber R.D."/>
            <person name="Cann I."/>
            <person name="Graham D.E."/>
            <person name="Grahame D.A."/>
            <person name="Guss A."/>
            <person name="Hedderich R."/>
            <person name="Ingram-Smith C."/>
            <person name="Kuettner C.H."/>
            <person name="Krzycki J.A."/>
            <person name="Leigh J.A."/>
            <person name="Li W."/>
            <person name="Liu J."/>
            <person name="Mukhopadhyay B."/>
            <person name="Reeve J.N."/>
            <person name="Smith K."/>
            <person name="Springer T.A."/>
            <person name="Umayam L.A."/>
            <person name="White O."/>
            <person name="White R.H."/>
            <person name="de Macario E.C."/>
            <person name="Ferry J.G."/>
            <person name="Jarrell K.F."/>
            <person name="Jing H."/>
            <person name="Macario A.J.L."/>
            <person name="Paulsen I."/>
            <person name="Pritchett M."/>
            <person name="Sowers K.R."/>
            <person name="Swanson R.V."/>
            <person name="Zinder S.H."/>
            <person name="Lander E."/>
            <person name="Metcalf W.W."/>
            <person name="Birren B."/>
        </authorList>
    </citation>
    <scope>NUCLEOTIDE SEQUENCE [LARGE SCALE GENOMIC DNA]</scope>
    <source>
        <strain evidence="2">ATCC 35395 / DSM 2834 / JCM 12185 / C2A</strain>
    </source>
</reference>